<feature type="transmembrane region" description="Helical" evidence="6">
    <location>
        <begin position="142"/>
        <end position="165"/>
    </location>
</feature>
<dbReference type="InterPro" id="IPR050833">
    <property type="entry name" value="Poly_Biosynth_Transport"/>
</dbReference>
<dbReference type="Pfam" id="PF01943">
    <property type="entry name" value="Polysacc_synt"/>
    <property type="match status" value="1"/>
</dbReference>
<gene>
    <name evidence="7" type="ORF">KIH73_04325</name>
</gene>
<feature type="transmembrane region" description="Helical" evidence="6">
    <location>
        <begin position="356"/>
        <end position="376"/>
    </location>
</feature>
<feature type="transmembrane region" description="Helical" evidence="6">
    <location>
        <begin position="113"/>
        <end position="130"/>
    </location>
</feature>
<evidence type="ECO:0000256" key="1">
    <source>
        <dbReference type="ARBA" id="ARBA00004651"/>
    </source>
</evidence>
<comment type="subcellular location">
    <subcellularLocation>
        <location evidence="1">Cell membrane</location>
        <topology evidence="1">Multi-pass membrane protein</topology>
    </subcellularLocation>
</comment>
<evidence type="ECO:0000313" key="8">
    <source>
        <dbReference type="Proteomes" id="UP000812844"/>
    </source>
</evidence>
<dbReference type="InterPro" id="IPR002797">
    <property type="entry name" value="Polysacc_synth"/>
</dbReference>
<dbReference type="PANTHER" id="PTHR30250">
    <property type="entry name" value="PST FAMILY PREDICTED COLANIC ACID TRANSPORTER"/>
    <property type="match status" value="1"/>
</dbReference>
<dbReference type="EMBL" id="JAHBBD010000007">
    <property type="protein sequence ID" value="MBW3082610.1"/>
    <property type="molecule type" value="Genomic_DNA"/>
</dbReference>
<proteinExistence type="predicted"/>
<keyword evidence="3 6" id="KW-0812">Transmembrane</keyword>
<feature type="transmembrane region" description="Helical" evidence="6">
    <location>
        <begin position="440"/>
        <end position="459"/>
    </location>
</feature>
<comment type="caution">
    <text evidence="7">The sequence shown here is derived from an EMBL/GenBank/DDBJ whole genome shotgun (WGS) entry which is preliminary data.</text>
</comment>
<dbReference type="PANTHER" id="PTHR30250:SF11">
    <property type="entry name" value="O-ANTIGEN TRANSPORTER-RELATED"/>
    <property type="match status" value="1"/>
</dbReference>
<feature type="transmembrane region" description="Helical" evidence="6">
    <location>
        <begin position="325"/>
        <end position="344"/>
    </location>
</feature>
<feature type="transmembrane region" description="Helical" evidence="6">
    <location>
        <begin position="212"/>
        <end position="229"/>
    </location>
</feature>
<reference evidence="7 8" key="1">
    <citation type="submission" date="2021-05" db="EMBL/GenBank/DDBJ databases">
        <title>Phylogenetic classification of ten novel species belonging to the genus Bifidobacterium comprising B. colchicus sp. nov., B. abeli sp. nov., B. bicoloris sp. nov., B. guerezis sp. nov., B. rosaliae sp. nov., B. santillanensis sp. nov., B. argentati sp. nov., B. amazzoni sp. nov., B. pluviali sp. nov., and B. pinnaculum sp. nov.</title>
        <authorList>
            <person name="Lugli G.A."/>
            <person name="Ruiz Garcia L."/>
            <person name="Margolles A."/>
            <person name="Ventura M."/>
        </authorList>
    </citation>
    <scope>NUCLEOTIDE SEQUENCE [LARGE SCALE GENOMIC DNA]</scope>
    <source>
        <strain evidence="7 8">6T3</strain>
    </source>
</reference>
<evidence type="ECO:0000256" key="5">
    <source>
        <dbReference type="ARBA" id="ARBA00023136"/>
    </source>
</evidence>
<keyword evidence="2" id="KW-1003">Cell membrane</keyword>
<feature type="transmembrane region" description="Helical" evidence="6">
    <location>
        <begin position="49"/>
        <end position="71"/>
    </location>
</feature>
<feature type="transmembrane region" description="Helical" evidence="6">
    <location>
        <begin position="414"/>
        <end position="434"/>
    </location>
</feature>
<dbReference type="RefSeq" id="WP_219080960.1">
    <property type="nucleotide sequence ID" value="NZ_JAHBBD010000007.1"/>
</dbReference>
<feature type="transmembrane region" description="Helical" evidence="6">
    <location>
        <begin position="83"/>
        <end position="101"/>
    </location>
</feature>
<feature type="transmembrane region" description="Helical" evidence="6">
    <location>
        <begin position="7"/>
        <end position="29"/>
    </location>
</feature>
<keyword evidence="5 6" id="KW-0472">Membrane</keyword>
<sequence>MNKYKNLLINIAVFTITTVATKLTTFLLVPLYTYYLTAAEYGISDMTTLVIGIIMPLGTFAIGDAVLRFMIDSKQDSREIASIGVAITCLSCLVVLLLLPLLELPMFGGLGEYRWLFLLSYIVYAFQDLFSRIARGANQLRLITVASTASAFCTAACAVLFIAFFGKGLDGFYYSYIAGSLLGSLIFLSVGRHYRYLRLVTWATAKRLLRRMLPYALPLIPNNVLWMFNTSVNRLFITSMLGIAASGVFAASYKIPNLLNTLYSVFFQAWTLSSFQEYRKSNIDRFFSIVFTLLNALLTIAGSLIILLSPWLAYWFLQKDFYQGWVYMPILIFALYFNSLASFYGSAYTMVMKTRLILISTVASAIICLAGTWFLIPYIGLYGAAIAMLLSNITLLLIRIICSQQFIHVTIPKWKTALTLSIFTIQVLMMTLQIPHYIEISSLCFVFIIVIQIIVTFPLGKEVIQYWKMVR</sequence>
<evidence type="ECO:0000256" key="4">
    <source>
        <dbReference type="ARBA" id="ARBA00022989"/>
    </source>
</evidence>
<dbReference type="Proteomes" id="UP000812844">
    <property type="component" value="Unassembled WGS sequence"/>
</dbReference>
<feature type="transmembrane region" description="Helical" evidence="6">
    <location>
        <begin position="286"/>
        <end position="313"/>
    </location>
</feature>
<keyword evidence="4 6" id="KW-1133">Transmembrane helix</keyword>
<feature type="transmembrane region" description="Helical" evidence="6">
    <location>
        <begin position="171"/>
        <end position="191"/>
    </location>
</feature>
<evidence type="ECO:0000256" key="3">
    <source>
        <dbReference type="ARBA" id="ARBA00022692"/>
    </source>
</evidence>
<keyword evidence="8" id="KW-1185">Reference proteome</keyword>
<protein>
    <submittedName>
        <fullName evidence="7">Oligosaccharide flippase family protein</fullName>
    </submittedName>
</protein>
<accession>A0ABS6W8U5</accession>
<evidence type="ECO:0000256" key="6">
    <source>
        <dbReference type="SAM" id="Phobius"/>
    </source>
</evidence>
<organism evidence="7 8">
    <name type="scientific">Bifidobacterium phasiani</name>
    <dbReference type="NCBI Taxonomy" id="2834431"/>
    <lineage>
        <taxon>Bacteria</taxon>
        <taxon>Bacillati</taxon>
        <taxon>Actinomycetota</taxon>
        <taxon>Actinomycetes</taxon>
        <taxon>Bifidobacteriales</taxon>
        <taxon>Bifidobacteriaceae</taxon>
        <taxon>Bifidobacterium</taxon>
    </lineage>
</organism>
<evidence type="ECO:0000313" key="7">
    <source>
        <dbReference type="EMBL" id="MBW3082610.1"/>
    </source>
</evidence>
<name>A0ABS6W8U5_9BIFI</name>
<evidence type="ECO:0000256" key="2">
    <source>
        <dbReference type="ARBA" id="ARBA00022475"/>
    </source>
</evidence>
<feature type="transmembrane region" description="Helical" evidence="6">
    <location>
        <begin position="382"/>
        <end position="402"/>
    </location>
</feature>